<evidence type="ECO:0000313" key="2">
    <source>
        <dbReference type="EMBL" id="ANF17269.1"/>
    </source>
</evidence>
<feature type="transmembrane region" description="Helical" evidence="1">
    <location>
        <begin position="21"/>
        <end position="45"/>
    </location>
</feature>
<organism evidence="2 3">
    <name type="scientific">Buchnera aphidicola subsp. Schlechtendalia chinensis</name>
    <dbReference type="NCBI Taxonomy" id="118110"/>
    <lineage>
        <taxon>Bacteria</taxon>
        <taxon>Pseudomonadati</taxon>
        <taxon>Pseudomonadota</taxon>
        <taxon>Gammaproteobacteria</taxon>
        <taxon>Enterobacterales</taxon>
        <taxon>Erwiniaceae</taxon>
        <taxon>Buchnera</taxon>
    </lineage>
</organism>
<dbReference type="EMBL" id="CP011299">
    <property type="protein sequence ID" value="ANF17269.1"/>
    <property type="molecule type" value="Genomic_DNA"/>
</dbReference>
<dbReference type="RefSeq" id="WP_075474398.1">
    <property type="nucleotide sequence ID" value="NZ_CP011299.1"/>
</dbReference>
<evidence type="ECO:0000313" key="3">
    <source>
        <dbReference type="Proteomes" id="UP000077654"/>
    </source>
</evidence>
<keyword evidence="3" id="KW-1185">Reference proteome</keyword>
<dbReference type="AlphaFoldDB" id="A0A172WE67"/>
<name>A0A172WE67_BUCSC</name>
<sequence length="87" mass="10551">MINKDFLFYKKFKYSRLKKNNNVITTVMLIFIILLLLIFCSNSLFGTDIFNNHLHNLKSKNVKNKVHEVLKIPQEKWKYIYELKNEK</sequence>
<evidence type="ECO:0000256" key="1">
    <source>
        <dbReference type="SAM" id="Phobius"/>
    </source>
</evidence>
<accession>A0A172WE67</accession>
<keyword evidence="1" id="KW-1133">Transmembrane helix</keyword>
<protein>
    <submittedName>
        <fullName evidence="2">Uncharacterized protein</fullName>
    </submittedName>
</protein>
<dbReference type="Proteomes" id="UP000077654">
    <property type="component" value="Chromosome"/>
</dbReference>
<gene>
    <name evidence="2" type="ORF">XW81_02680</name>
</gene>
<dbReference type="PATRIC" id="fig|118110.3.peg.531"/>
<keyword evidence="1" id="KW-0472">Membrane</keyword>
<proteinExistence type="predicted"/>
<reference evidence="2 3" key="1">
    <citation type="submission" date="2015-04" db="EMBL/GenBank/DDBJ databases">
        <title>Buchnera aphidicola assembly.</title>
        <authorList>
            <person name="Zhang Y."/>
        </authorList>
    </citation>
    <scope>NUCLEOTIDE SEQUENCE [LARGE SCALE GENOMIC DNA]</scope>
    <source>
        <strain evidence="2 3">SC</strain>
    </source>
</reference>
<keyword evidence="1" id="KW-0812">Transmembrane</keyword>